<evidence type="ECO:0000259" key="2">
    <source>
        <dbReference type="Pfam" id="PF05685"/>
    </source>
</evidence>
<sequence length="229" mass="25946">MVRMLATGKPAAVRRHHRAPSPLHFPEQATVPETKRHLELRTLLYLVLKTFADRHTIGSDQFVYWLASNPRRCLAPDAFVRLGTPDTTFRSWKTWERGAPELAVEIVSDHDDDTADWDEKLDRYHELGVLELVRFDPAAPEGQRLRVWDRIQGDLVEREVEADHTACDVLGLHWVVAASNGMPVALRLARDPAGRDLVLTAEEAAEVRAKAAERRIAELEAELQRQRGG</sequence>
<keyword evidence="1" id="KW-0175">Coiled coil</keyword>
<reference evidence="3 4" key="1">
    <citation type="submission" date="2015-09" db="EMBL/GenBank/DDBJ databases">
        <title>Sorangium comparison.</title>
        <authorList>
            <person name="Zaburannyi N."/>
            <person name="Bunk B."/>
            <person name="Overmann J."/>
            <person name="Mueller R."/>
        </authorList>
    </citation>
    <scope>NUCLEOTIDE SEQUENCE [LARGE SCALE GENOMIC DNA]</scope>
    <source>
        <strain evidence="3 4">So ce26</strain>
    </source>
</reference>
<dbReference type="Pfam" id="PF05685">
    <property type="entry name" value="Uma2"/>
    <property type="match status" value="1"/>
</dbReference>
<dbReference type="PANTHER" id="PTHR33352">
    <property type="entry name" value="SLR1095 PROTEIN"/>
    <property type="match status" value="1"/>
</dbReference>
<dbReference type="InterPro" id="IPR008538">
    <property type="entry name" value="Uma2"/>
</dbReference>
<evidence type="ECO:0000256" key="1">
    <source>
        <dbReference type="SAM" id="Coils"/>
    </source>
</evidence>
<evidence type="ECO:0000313" key="4">
    <source>
        <dbReference type="Proteomes" id="UP000238348"/>
    </source>
</evidence>
<dbReference type="EMBL" id="CP012673">
    <property type="protein sequence ID" value="AUX41798.1"/>
    <property type="molecule type" value="Genomic_DNA"/>
</dbReference>
<dbReference type="AlphaFoldDB" id="A0A2L0ER51"/>
<name>A0A2L0ER51_SORCE</name>
<evidence type="ECO:0000313" key="3">
    <source>
        <dbReference type="EMBL" id="AUX41798.1"/>
    </source>
</evidence>
<feature type="coiled-coil region" evidence="1">
    <location>
        <begin position="202"/>
        <end position="229"/>
    </location>
</feature>
<proteinExistence type="predicted"/>
<organism evidence="3 4">
    <name type="scientific">Sorangium cellulosum</name>
    <name type="common">Polyangium cellulosum</name>
    <dbReference type="NCBI Taxonomy" id="56"/>
    <lineage>
        <taxon>Bacteria</taxon>
        <taxon>Pseudomonadati</taxon>
        <taxon>Myxococcota</taxon>
        <taxon>Polyangia</taxon>
        <taxon>Polyangiales</taxon>
        <taxon>Polyangiaceae</taxon>
        <taxon>Sorangium</taxon>
    </lineage>
</organism>
<dbReference type="PANTHER" id="PTHR33352:SF2">
    <property type="entry name" value="SLL0995 PROTEIN"/>
    <property type="match status" value="1"/>
</dbReference>
<accession>A0A2L0ER51</accession>
<dbReference type="InterPro" id="IPR011335">
    <property type="entry name" value="Restrct_endonuc-II-like"/>
</dbReference>
<protein>
    <recommendedName>
        <fullName evidence="2">Putative restriction endonuclease domain-containing protein</fullName>
    </recommendedName>
</protein>
<dbReference type="Proteomes" id="UP000238348">
    <property type="component" value="Chromosome"/>
</dbReference>
<dbReference type="SUPFAM" id="SSF52980">
    <property type="entry name" value="Restriction endonuclease-like"/>
    <property type="match status" value="1"/>
</dbReference>
<dbReference type="CDD" id="cd06260">
    <property type="entry name" value="DUF820-like"/>
    <property type="match status" value="1"/>
</dbReference>
<feature type="domain" description="Putative restriction endonuclease" evidence="2">
    <location>
        <begin position="31"/>
        <end position="164"/>
    </location>
</feature>
<dbReference type="Gene3D" id="3.90.1570.10">
    <property type="entry name" value="tt1808, chain A"/>
    <property type="match status" value="1"/>
</dbReference>
<dbReference type="InterPro" id="IPR012296">
    <property type="entry name" value="Nuclease_put_TT1808"/>
</dbReference>
<gene>
    <name evidence="3" type="ORF">SOCE26_032230</name>
</gene>